<comment type="caution">
    <text evidence="2">The sequence shown here is derived from an EMBL/GenBank/DDBJ whole genome shotgun (WGS) entry which is preliminary data.</text>
</comment>
<dbReference type="EMBL" id="SCHC01000779">
    <property type="protein sequence ID" value="TBW67841.1"/>
    <property type="molecule type" value="Genomic_DNA"/>
</dbReference>
<gene>
    <name evidence="2" type="ORF">EQ811_16640</name>
</gene>
<dbReference type="Proteomes" id="UP000291949">
    <property type="component" value="Unassembled WGS sequence"/>
</dbReference>
<accession>A0A7Z8E171</accession>
<organism evidence="2 3">
    <name type="scientific">Staphylococcus capitis</name>
    <dbReference type="NCBI Taxonomy" id="29388"/>
    <lineage>
        <taxon>Bacteria</taxon>
        <taxon>Bacillati</taxon>
        <taxon>Bacillota</taxon>
        <taxon>Bacilli</taxon>
        <taxon>Bacillales</taxon>
        <taxon>Staphylococcaceae</taxon>
        <taxon>Staphylococcus</taxon>
    </lineage>
</organism>
<evidence type="ECO:0000256" key="1">
    <source>
        <dbReference type="SAM" id="Phobius"/>
    </source>
</evidence>
<evidence type="ECO:0000313" key="2">
    <source>
        <dbReference type="EMBL" id="TBW67841.1"/>
    </source>
</evidence>
<keyword evidence="1" id="KW-0472">Membrane</keyword>
<proteinExistence type="predicted"/>
<feature type="transmembrane region" description="Helical" evidence="1">
    <location>
        <begin position="34"/>
        <end position="64"/>
    </location>
</feature>
<evidence type="ECO:0000313" key="3">
    <source>
        <dbReference type="Proteomes" id="UP000291949"/>
    </source>
</evidence>
<reference evidence="2 3" key="1">
    <citation type="journal article" date="2019" name="Sci. Transl. Med.">
        <title>Quorum sensing between bacterial species on the skin protects against epidermal injury in atopic dermatitis.</title>
        <authorList>
            <person name="Williams M.R."/>
        </authorList>
    </citation>
    <scope>NUCLEOTIDE SEQUENCE [LARGE SCALE GENOMIC DNA]</scope>
    <source>
        <strain evidence="2 3">H8</strain>
    </source>
</reference>
<protein>
    <submittedName>
        <fullName evidence="2">Cytochrome ubiquinol oxidase subunit I</fullName>
    </submittedName>
</protein>
<feature type="non-terminal residue" evidence="2">
    <location>
        <position position="1"/>
    </location>
</feature>
<dbReference type="AlphaFoldDB" id="A0A7Z8E171"/>
<keyword evidence="1" id="KW-0812">Transmembrane</keyword>
<keyword evidence="1" id="KW-1133">Transmembrane helix</keyword>
<sequence>NDYDTFVDMKEHGRHYLDNHNYKDIHMPNNTHTGFWMCIFMTIGGFFLIFETIIPALICLVGVFGTMIYQSFVQDHGYHIPASEVAENEARLREARIKEREAVSHES</sequence>
<name>A0A7Z8E171_STACP</name>